<accession>A0ABW3WPM7</accession>
<comment type="caution">
    <text evidence="2">The sequence shown here is derived from an EMBL/GenBank/DDBJ whole genome shotgun (WGS) entry which is preliminary data.</text>
</comment>
<evidence type="ECO:0000313" key="2">
    <source>
        <dbReference type="EMBL" id="MFD1293862.1"/>
    </source>
</evidence>
<proteinExistence type="predicted"/>
<feature type="transmembrane region" description="Helical" evidence="1">
    <location>
        <begin position="75"/>
        <end position="96"/>
    </location>
</feature>
<name>A0ABW3WPM7_9FLAO</name>
<evidence type="ECO:0000256" key="1">
    <source>
        <dbReference type="SAM" id="Phobius"/>
    </source>
</evidence>
<dbReference type="EMBL" id="JBHTMV010000004">
    <property type="protein sequence ID" value="MFD1293862.1"/>
    <property type="molecule type" value="Genomic_DNA"/>
</dbReference>
<organism evidence="2 3">
    <name type="scientific">Lutibacter holmesii</name>
    <dbReference type="NCBI Taxonomy" id="1137985"/>
    <lineage>
        <taxon>Bacteria</taxon>
        <taxon>Pseudomonadati</taxon>
        <taxon>Bacteroidota</taxon>
        <taxon>Flavobacteriia</taxon>
        <taxon>Flavobacteriales</taxon>
        <taxon>Flavobacteriaceae</taxon>
        <taxon>Lutibacter</taxon>
    </lineage>
</organism>
<evidence type="ECO:0000313" key="3">
    <source>
        <dbReference type="Proteomes" id="UP001597241"/>
    </source>
</evidence>
<dbReference type="RefSeq" id="WP_386809064.1">
    <property type="nucleotide sequence ID" value="NZ_JBHTMV010000004.1"/>
</dbReference>
<keyword evidence="1" id="KW-1133">Transmembrane helix</keyword>
<sequence>MKIEKDMNNEQLTIRFGGDGNIKIETLTEFLDNYKILLYQINQEFGYSPDDLIIEVSPPENGSFKIKLSPKYKDLLVTSLTTLVVSTLSGLIIYHATKEEENSSIEEVKTLLEKHQIKDPKVNQYVYNIYQNTGTQQKINQTFVVVNNDSNISGLKIERDNEEIINVNQNEISELLQKTKIIETDEIPETDIVSDEQILIIKTIHFEGKGKWAFIFRGYPIKAIIKDTKFLERLSEEPFMKGDSLKVILSRKRTFDDELQTYIIDQNSYAIENVLLHKSKPKNNQKKLDM</sequence>
<gene>
    <name evidence="2" type="ORF">ACFQ5N_08450</name>
</gene>
<protein>
    <submittedName>
        <fullName evidence="2">Uncharacterized protein</fullName>
    </submittedName>
</protein>
<dbReference type="Proteomes" id="UP001597241">
    <property type="component" value="Unassembled WGS sequence"/>
</dbReference>
<keyword evidence="3" id="KW-1185">Reference proteome</keyword>
<reference evidence="3" key="1">
    <citation type="journal article" date="2019" name="Int. J. Syst. Evol. Microbiol.">
        <title>The Global Catalogue of Microorganisms (GCM) 10K type strain sequencing project: providing services to taxonomists for standard genome sequencing and annotation.</title>
        <authorList>
            <consortium name="The Broad Institute Genomics Platform"/>
            <consortium name="The Broad Institute Genome Sequencing Center for Infectious Disease"/>
            <person name="Wu L."/>
            <person name="Ma J."/>
        </authorList>
    </citation>
    <scope>NUCLEOTIDE SEQUENCE [LARGE SCALE GENOMIC DNA]</scope>
    <source>
        <strain evidence="3">CCUG 62221</strain>
    </source>
</reference>
<keyword evidence="1" id="KW-0812">Transmembrane</keyword>
<keyword evidence="1" id="KW-0472">Membrane</keyword>